<dbReference type="Proteomes" id="UP000694569">
    <property type="component" value="Unplaced"/>
</dbReference>
<name>A0A8C5QVG6_9ANUR</name>
<reference evidence="7" key="2">
    <citation type="submission" date="2025-09" db="UniProtKB">
        <authorList>
            <consortium name="Ensembl"/>
        </authorList>
    </citation>
    <scope>IDENTIFICATION</scope>
</reference>
<gene>
    <name evidence="7" type="primary">MDH1B</name>
</gene>
<dbReference type="GeneTree" id="ENSGT00530000063410"/>
<evidence type="ECO:0000256" key="4">
    <source>
        <dbReference type="ARBA" id="ARBA00023027"/>
    </source>
</evidence>
<dbReference type="GO" id="GO:0016616">
    <property type="term" value="F:oxidoreductase activity, acting on the CH-OH group of donors, NAD or NADP as acceptor"/>
    <property type="evidence" value="ECO:0007669"/>
    <property type="project" value="InterPro"/>
</dbReference>
<dbReference type="Gene3D" id="3.40.50.720">
    <property type="entry name" value="NAD(P)-binding Rossmann-like Domain"/>
    <property type="match status" value="1"/>
</dbReference>
<evidence type="ECO:0000313" key="7">
    <source>
        <dbReference type="Ensembl" id="ENSLLEP00000043910.1"/>
    </source>
</evidence>
<dbReference type="AlphaFoldDB" id="A0A8C5QVG6"/>
<reference evidence="7" key="1">
    <citation type="submission" date="2025-08" db="UniProtKB">
        <authorList>
            <consortium name="Ensembl"/>
        </authorList>
    </citation>
    <scope>IDENTIFICATION</scope>
</reference>
<dbReference type="FunFam" id="3.90.110.10:FF:000006">
    <property type="entry name" value="putative malate dehydrogenase 1B"/>
    <property type="match status" value="1"/>
</dbReference>
<evidence type="ECO:0000256" key="3">
    <source>
        <dbReference type="ARBA" id="ARBA00023002"/>
    </source>
</evidence>
<protein>
    <recommendedName>
        <fullName evidence="5">Putative malate dehydrogenase 1B</fullName>
    </recommendedName>
</protein>
<keyword evidence="2" id="KW-0816">Tricarboxylic acid cycle</keyword>
<organism evidence="7 8">
    <name type="scientific">Leptobrachium leishanense</name>
    <name type="common">Leishan spiny toad</name>
    <dbReference type="NCBI Taxonomy" id="445787"/>
    <lineage>
        <taxon>Eukaryota</taxon>
        <taxon>Metazoa</taxon>
        <taxon>Chordata</taxon>
        <taxon>Craniata</taxon>
        <taxon>Vertebrata</taxon>
        <taxon>Euteleostomi</taxon>
        <taxon>Amphibia</taxon>
        <taxon>Batrachia</taxon>
        <taxon>Anura</taxon>
        <taxon>Pelobatoidea</taxon>
        <taxon>Megophryidae</taxon>
        <taxon>Leptobrachium</taxon>
    </lineage>
</organism>
<dbReference type="SUPFAM" id="SSF56327">
    <property type="entry name" value="LDH C-terminal domain-like"/>
    <property type="match status" value="1"/>
</dbReference>
<dbReference type="Gene3D" id="3.90.110.10">
    <property type="entry name" value="Lactate dehydrogenase/glycoside hydrolase, family 4, C-terminal"/>
    <property type="match status" value="1"/>
</dbReference>
<sequence length="523" mass="59182">MKLCEKNGWKHKKSPIIWRELVDRGGKGLLLGGYNDFMEFAQGYYNVASEMMSAQMKEIASENFETHIEIQREQEDIENTFNPLHVWITSASIPSCYNLIPLLASGGVFGMDKEIWLHLVDSTHCVDTLQGLVMEALDLAYPLLRKITLHAITNDAFQQANFIIILDNILPMVDQCPEDYIKMVTCECAQYGALIDQNADKDVKVVVAGSSYVNLKALVISNSAPSINQRNIVALPTQLEFEAKAVMANKLKIQSAAVKDVIVWGNINGIHHLDLREAKVYQYDSALWGPPSFSRPLLSMIYDRKWMKDNLLQEWHKRREHRSGMSAAHCIAKLISWWQKDSNAEEIVSLGVITKGEFDLPTDIVFSMPVRFQDGDWQICKEVPIEEEMKEILLQAANELIKEKRIGMGLPEENQTDSNPTEITIIEHGFTSPLLKQEVENIDDLPENINSQPMQRISSPVVENISSPQLENIIDKPVERISSPLMENINNEPVERIHSPPVENISDQLVENISSPPVEDINN</sequence>
<evidence type="ECO:0000313" key="8">
    <source>
        <dbReference type="Proteomes" id="UP000694569"/>
    </source>
</evidence>
<keyword evidence="4" id="KW-0520">NAD</keyword>
<dbReference type="InterPro" id="IPR015955">
    <property type="entry name" value="Lactate_DH/Glyco_Ohase_4_C"/>
</dbReference>
<dbReference type="GO" id="GO:0006099">
    <property type="term" value="P:tricarboxylic acid cycle"/>
    <property type="evidence" value="ECO:0007669"/>
    <property type="project" value="UniProtKB-KW"/>
</dbReference>
<dbReference type="InterPro" id="IPR036291">
    <property type="entry name" value="NAD(P)-bd_dom_sf"/>
</dbReference>
<dbReference type="Ensembl" id="ENSLLET00000045669.1">
    <property type="protein sequence ID" value="ENSLLEP00000043910.1"/>
    <property type="gene ID" value="ENSLLEG00000027901.1"/>
</dbReference>
<evidence type="ECO:0000256" key="5">
    <source>
        <dbReference type="ARBA" id="ARBA00039310"/>
    </source>
</evidence>
<evidence type="ECO:0000256" key="2">
    <source>
        <dbReference type="ARBA" id="ARBA00022532"/>
    </source>
</evidence>
<keyword evidence="8" id="KW-1185">Reference proteome</keyword>
<dbReference type="Pfam" id="PF02866">
    <property type="entry name" value="Ldh_1_C"/>
    <property type="match status" value="1"/>
</dbReference>
<dbReference type="InterPro" id="IPR010945">
    <property type="entry name" value="Malate_DH_type2"/>
</dbReference>
<dbReference type="InterPro" id="IPR022383">
    <property type="entry name" value="Lactate/malate_DH_C"/>
</dbReference>
<dbReference type="GO" id="GO:0016615">
    <property type="term" value="F:malate dehydrogenase activity"/>
    <property type="evidence" value="ECO:0007669"/>
    <property type="project" value="InterPro"/>
</dbReference>
<keyword evidence="3" id="KW-0560">Oxidoreductase</keyword>
<dbReference type="PANTHER" id="PTHR23382">
    <property type="entry name" value="MALATE DEHYDROGENASE"/>
    <property type="match status" value="1"/>
</dbReference>
<evidence type="ECO:0000256" key="1">
    <source>
        <dbReference type="ARBA" id="ARBA00009613"/>
    </source>
</evidence>
<evidence type="ECO:0000259" key="6">
    <source>
        <dbReference type="Pfam" id="PF02866"/>
    </source>
</evidence>
<comment type="similarity">
    <text evidence="1">Belongs to the LDH/MDH superfamily. MDH type 2 family.</text>
</comment>
<dbReference type="GO" id="GO:0006108">
    <property type="term" value="P:malate metabolic process"/>
    <property type="evidence" value="ECO:0007669"/>
    <property type="project" value="InterPro"/>
</dbReference>
<feature type="domain" description="Lactate/malate dehydrogenase C-terminal" evidence="6">
    <location>
        <begin position="316"/>
        <end position="405"/>
    </location>
</feature>
<dbReference type="OrthoDB" id="1510206at2759"/>
<accession>A0A8C5QVG6</accession>
<dbReference type="SUPFAM" id="SSF51735">
    <property type="entry name" value="NAD(P)-binding Rossmann-fold domains"/>
    <property type="match status" value="1"/>
</dbReference>
<dbReference type="FunFam" id="3.40.50.720:FF:000144">
    <property type="entry name" value="Malate dehydrogenase [NADP]"/>
    <property type="match status" value="1"/>
</dbReference>
<proteinExistence type="inferred from homology"/>